<dbReference type="EMBL" id="JADEWU010000025">
    <property type="protein sequence ID" value="MBE9144091.1"/>
    <property type="molecule type" value="Genomic_DNA"/>
</dbReference>
<dbReference type="SUPFAM" id="SSF55874">
    <property type="entry name" value="ATPase domain of HSP90 chaperone/DNA topoisomerase II/histidine kinase"/>
    <property type="match status" value="1"/>
</dbReference>
<gene>
    <name evidence="2" type="ORF">IQ236_12785</name>
</gene>
<feature type="domain" description="Sacsin/Nov" evidence="1">
    <location>
        <begin position="11"/>
        <end position="239"/>
    </location>
</feature>
<dbReference type="InterPro" id="IPR058210">
    <property type="entry name" value="SACS/Nov_dom"/>
</dbReference>
<dbReference type="PANTHER" id="PTHR15600:SF42">
    <property type="entry name" value="SACSIN"/>
    <property type="match status" value="1"/>
</dbReference>
<proteinExistence type="predicted"/>
<organism evidence="2 3">
    <name type="scientific">Planktothrix mougeotii LEGE 06226</name>
    <dbReference type="NCBI Taxonomy" id="1828728"/>
    <lineage>
        <taxon>Bacteria</taxon>
        <taxon>Bacillati</taxon>
        <taxon>Cyanobacteriota</taxon>
        <taxon>Cyanophyceae</taxon>
        <taxon>Oscillatoriophycideae</taxon>
        <taxon>Oscillatoriales</taxon>
        <taxon>Microcoleaceae</taxon>
        <taxon>Planktothrix</taxon>
    </lineage>
</organism>
<dbReference type="Proteomes" id="UP000640725">
    <property type="component" value="Unassembled WGS sequence"/>
</dbReference>
<accession>A0ABR9UE35</accession>
<evidence type="ECO:0000313" key="2">
    <source>
        <dbReference type="EMBL" id="MBE9144091.1"/>
    </source>
</evidence>
<dbReference type="Pfam" id="PF25794">
    <property type="entry name" value="SACS"/>
    <property type="match status" value="1"/>
</dbReference>
<evidence type="ECO:0000259" key="1">
    <source>
        <dbReference type="Pfam" id="PF25794"/>
    </source>
</evidence>
<dbReference type="RefSeq" id="WP_193869614.1">
    <property type="nucleotide sequence ID" value="NZ_JADEWU010000025.1"/>
</dbReference>
<name>A0ABR9UE35_9CYAN</name>
<reference evidence="2 3" key="1">
    <citation type="submission" date="2020-10" db="EMBL/GenBank/DDBJ databases">
        <authorList>
            <person name="Castelo-Branco R."/>
            <person name="Eusebio N."/>
            <person name="Adriana R."/>
            <person name="Vieira A."/>
            <person name="Brugerolle De Fraissinette N."/>
            <person name="Rezende De Castro R."/>
            <person name="Schneider M.P."/>
            <person name="Vasconcelos V."/>
            <person name="Leao P.N."/>
        </authorList>
    </citation>
    <scope>NUCLEOTIDE SEQUENCE [LARGE SCALE GENOMIC DNA]</scope>
    <source>
        <strain evidence="2 3">LEGE 06226</strain>
    </source>
</reference>
<keyword evidence="3" id="KW-1185">Reference proteome</keyword>
<dbReference type="InterPro" id="IPR052972">
    <property type="entry name" value="Sacsin_chaperone_reg"/>
</dbReference>
<evidence type="ECO:0000313" key="3">
    <source>
        <dbReference type="Proteomes" id="UP000640725"/>
    </source>
</evidence>
<dbReference type="InterPro" id="IPR036890">
    <property type="entry name" value="HATPase_C_sf"/>
</dbReference>
<protein>
    <recommendedName>
        <fullName evidence="1">Sacsin/Nov domain-containing protein</fullName>
    </recommendedName>
</protein>
<comment type="caution">
    <text evidence="2">The sequence shown here is derived from an EMBL/GenBank/DDBJ whole genome shotgun (WGS) entry which is preliminary data.</text>
</comment>
<dbReference type="NCBIfam" id="NF047352">
    <property type="entry name" value="P_loop_sacsin"/>
    <property type="match status" value="1"/>
</dbReference>
<dbReference type="PANTHER" id="PTHR15600">
    <property type="entry name" value="SACSIN"/>
    <property type="match status" value="1"/>
</dbReference>
<sequence>MAGYKTLPGTIVNTIKSLLKERYKQGFPIIKEIIQNANDGGATTLDFGIVQGLDQSVNHPLLRVPALFFLNNGTFTPLDQEAIACFGIDANAKDRGKIGKFGLGQKSIFHFCEAFFYIARSIPIPKGCGEFINPWATPDGKDSKRPEWIELSQADQQALENYLLTHHLVSSHNPQYFLLWVPLRKRMGDERCILANYCNDANSVQENLPPDMEVRIGQLLPLLKHLKTIRFFIEKNSRHLEQQFSVSLDDNLLSRCIYPNNQIENIESKENKLQGKVSLSSENIKISFAGIERVLPAQDFTLLLGQNPNNISQYFWTDLQQSPFWSKRSSINEYGDNEIVPDKSIPHCAVVFTQQPLRNKLKAKLTLQWSVFLPLASEDNHLQQEEAEQEAHEEIGCNGDKNYTLFLHGYFFLDSGRKYIEGLQKIRTGSFLPKTPDKEDEMIAQWNYLLATRGTLRLILPSLKYFAEKHQLSDIDISNLCSAIFKSRLFNSEVYRESICAEYQWIFRTQPSNNGWELIPVDASLRSLPGIPPKWEAFPKLQELAQEHFFIIQDKPNLLSLNSNGKWNHPEICSIIDSLDPELIFSNPDYLRYLTQFLNLQENFIQQPEVQTSLIKFLRNVFSKNSLSSLQGESLQLLVKQLISKVSPHQRFKVARFEADPKALDTIFNHLYQQNLNLLLVYEPFEVSQTSQGVLTLNELISLLTALSYFFKVEPSSYKLTCEIICQLLSSSREIEPALDQLQDLPLFIGYNHRLEKQALYKYKLLKIINQSKCLFKGKWKTPISRALKEALPNSDLIFIDSRLASILSRTSSLRHIPECNARSCLELLATQPDLAHPNQRTNLLKELIHHV</sequence>